<dbReference type="PROSITE" id="PS50268">
    <property type="entry name" value="CADHERIN_2"/>
    <property type="match status" value="1"/>
</dbReference>
<dbReference type="Gene3D" id="1.10.640.10">
    <property type="entry name" value="Haem peroxidase domain superfamily, animal type"/>
    <property type="match status" value="1"/>
</dbReference>
<dbReference type="PANTHER" id="PTHR11475">
    <property type="entry name" value="OXIDASE/PEROXIDASE"/>
    <property type="match status" value="1"/>
</dbReference>
<dbReference type="PRINTS" id="PR00457">
    <property type="entry name" value="ANPEROXIDASE"/>
</dbReference>
<dbReference type="Gene3D" id="2.150.10.10">
    <property type="entry name" value="Serralysin-like metalloprotease, C-terminal"/>
    <property type="match status" value="1"/>
</dbReference>
<dbReference type="InterPro" id="IPR001343">
    <property type="entry name" value="Hemolysn_Ca-bd"/>
</dbReference>
<keyword evidence="2" id="KW-0964">Secreted</keyword>
<dbReference type="PANTHER" id="PTHR11475:SF4">
    <property type="entry name" value="CHORION PEROXIDASE"/>
    <property type="match status" value="1"/>
</dbReference>
<proteinExistence type="predicted"/>
<evidence type="ECO:0000256" key="1">
    <source>
        <dbReference type="ARBA" id="ARBA00004613"/>
    </source>
</evidence>
<dbReference type="InterPro" id="IPR037120">
    <property type="entry name" value="Haem_peroxidase_sf_animal"/>
</dbReference>
<dbReference type="InterPro" id="IPR010255">
    <property type="entry name" value="Haem_peroxidase_sf"/>
</dbReference>
<dbReference type="InterPro" id="IPR019791">
    <property type="entry name" value="Haem_peroxidase_animal"/>
</dbReference>
<name>A0ABS0XYC3_9HYPH</name>
<comment type="subcellular location">
    <subcellularLocation>
        <location evidence="1">Secreted</location>
    </subcellularLocation>
</comment>
<dbReference type="InterPro" id="IPR011049">
    <property type="entry name" value="Serralysin-like_metalloprot_C"/>
</dbReference>
<dbReference type="Pfam" id="PF00028">
    <property type="entry name" value="Cadherin"/>
    <property type="match status" value="1"/>
</dbReference>
<dbReference type="Pfam" id="PF03098">
    <property type="entry name" value="An_peroxidase"/>
    <property type="match status" value="1"/>
</dbReference>
<sequence>MALQLDNEDLQDLLHLVRTGQLRDSSGYGNNTGNPNWGTAGQQFIRLTDPYYTDGATGIRTTVNTPREISDIVSNQDNNGDGVEESMLNAFGGSAFLTFFGQYFDHGLDFVPKGQPGSVQIGSDGFPITASRANYAPGTGINPDGLANTGDEVAAQHVNMTSPYVDQNQVYGSHEQVTDLLRKWEQGPNGPKQSAYMLTGEIDGSGRALLPTLNHVRENYRIMTGGQELTSEDVSNFDGTGHALLLDFIPQFVGNNPANGYDLDKIGNYYITGDGRANENVMLTSMHTIWARNHNYWVDQLKARTNGAWTEEEYFQAARIMNTAEYQRVVFTEFADAMAGGIDPGENEHGFDGYDPTVDASISAEFAHVAYRFGHSMLNETVSYKDANGQMHDISLIQAFLSPGRVAELGIDELLLGATGVAHQAIDVDVVNALRNQLVGRPLDLAALNIFRGRDTGIAPFNSVREQLYEKTGLASLRPYSGWEDFQKRNSLSDSFINQLKEAYPEGFEAMDLWVGGLAEKATKGQLGSTFGYLFLEQLDRLQDGDRFYYLEILDDSLFEDSGQTFADIIMRNTSITGLSNVFHVSSSGETSGSRVPNEEPPEDPVYHAPTDIALSNRSVKENSAAGTIIGALSAVDADAGDTFTYTLSGPAAELFKIVGDKLVVAEGAKLDYEAAKSHEITIKVTDNTGRSYSETVTINVQDVAEPKPEVPKPPQPPKNLEVKGTRGDDDLYGGAGNDRLYGDKGNDTLDGKAGDDRIYGGDGEDLLRGGSGADRMWGNKGNDTYEVDNRRDSVTESRGEGVDTVRASITYSLGKNVENLILTGSQHLNGTGNDLDNCLTGNSGNNLLKGGSGQDILKGGEGNDILMGGKGNDQMTGGSGKDIFVFERSGHDTVTDFRDGEDKINVSRLSGVDRLSDLAIWQTGNDTVIWHKFDVMILKGVVASDIGTSDFIF</sequence>
<accession>A0ABS0XYC3</accession>
<dbReference type="Gene3D" id="2.60.40.60">
    <property type="entry name" value="Cadherins"/>
    <property type="match status" value="1"/>
</dbReference>
<dbReference type="SUPFAM" id="SSF49313">
    <property type="entry name" value="Cadherin-like"/>
    <property type="match status" value="1"/>
</dbReference>
<feature type="compositionally biased region" description="Basic and acidic residues" evidence="4">
    <location>
        <begin position="721"/>
        <end position="730"/>
    </location>
</feature>
<dbReference type="Proteomes" id="UP000620670">
    <property type="component" value="Unassembled WGS sequence"/>
</dbReference>
<evidence type="ECO:0000256" key="3">
    <source>
        <dbReference type="ARBA" id="ARBA00023180"/>
    </source>
</evidence>
<dbReference type="InterPro" id="IPR015919">
    <property type="entry name" value="Cadherin-like_sf"/>
</dbReference>
<evidence type="ECO:0000256" key="2">
    <source>
        <dbReference type="ARBA" id="ARBA00022525"/>
    </source>
</evidence>
<evidence type="ECO:0000313" key="7">
    <source>
        <dbReference type="Proteomes" id="UP000620670"/>
    </source>
</evidence>
<dbReference type="RefSeq" id="WP_199047617.1">
    <property type="nucleotide sequence ID" value="NZ_JAELXT010000004.1"/>
</dbReference>
<dbReference type="PROSITE" id="PS50292">
    <property type="entry name" value="PEROXIDASE_3"/>
    <property type="match status" value="1"/>
</dbReference>
<protein>
    <submittedName>
        <fullName evidence="6">Cadherin domain-containing protein</fullName>
    </submittedName>
</protein>
<feature type="domain" description="Cadherin" evidence="5">
    <location>
        <begin position="619"/>
        <end position="711"/>
    </location>
</feature>
<evidence type="ECO:0000259" key="5">
    <source>
        <dbReference type="PROSITE" id="PS50268"/>
    </source>
</evidence>
<feature type="compositionally biased region" description="Basic and acidic residues" evidence="4">
    <location>
        <begin position="741"/>
        <end position="760"/>
    </location>
</feature>
<keyword evidence="3" id="KW-0325">Glycoprotein</keyword>
<dbReference type="PRINTS" id="PR00313">
    <property type="entry name" value="CABNDNGRPT"/>
</dbReference>
<evidence type="ECO:0000256" key="4">
    <source>
        <dbReference type="SAM" id="MobiDB-lite"/>
    </source>
</evidence>
<feature type="region of interest" description="Disordered" evidence="4">
    <location>
        <begin position="705"/>
        <end position="800"/>
    </location>
</feature>
<comment type="caution">
    <text evidence="6">The sequence shown here is derived from an EMBL/GenBank/DDBJ whole genome shotgun (WGS) entry which is preliminary data.</text>
</comment>
<dbReference type="Pfam" id="PF00353">
    <property type="entry name" value="HemolysinCabind"/>
    <property type="match status" value="2"/>
</dbReference>
<dbReference type="SUPFAM" id="SSF51120">
    <property type="entry name" value="beta-Roll"/>
    <property type="match status" value="2"/>
</dbReference>
<gene>
    <name evidence="6" type="ORF">JAO75_06355</name>
</gene>
<dbReference type="PROSITE" id="PS00330">
    <property type="entry name" value="HEMOLYSIN_CALCIUM"/>
    <property type="match status" value="3"/>
</dbReference>
<dbReference type="SUPFAM" id="SSF48113">
    <property type="entry name" value="Heme-dependent peroxidases"/>
    <property type="match status" value="1"/>
</dbReference>
<organism evidence="6 7">
    <name type="scientific">Microvirga splendida</name>
    <dbReference type="NCBI Taxonomy" id="2795727"/>
    <lineage>
        <taxon>Bacteria</taxon>
        <taxon>Pseudomonadati</taxon>
        <taxon>Pseudomonadota</taxon>
        <taxon>Alphaproteobacteria</taxon>
        <taxon>Hyphomicrobiales</taxon>
        <taxon>Methylobacteriaceae</taxon>
        <taxon>Microvirga</taxon>
    </lineage>
</organism>
<dbReference type="InterPro" id="IPR018511">
    <property type="entry name" value="Hemolysin-typ_Ca-bd_CS"/>
</dbReference>
<dbReference type="CDD" id="cd11304">
    <property type="entry name" value="Cadherin_repeat"/>
    <property type="match status" value="1"/>
</dbReference>
<reference evidence="7" key="1">
    <citation type="submission" date="2020-12" db="EMBL/GenBank/DDBJ databases">
        <title>Hymenobacter sp.</title>
        <authorList>
            <person name="Kim M.K."/>
        </authorList>
    </citation>
    <scope>NUCLEOTIDE SEQUENCE [LARGE SCALE GENOMIC DNA]</scope>
    <source>
        <strain evidence="7">BT325</strain>
    </source>
</reference>
<feature type="compositionally biased region" description="Basic and acidic residues" evidence="4">
    <location>
        <begin position="788"/>
        <end position="800"/>
    </location>
</feature>
<dbReference type="EMBL" id="JAELXT010000004">
    <property type="protein sequence ID" value="MBJ6125026.1"/>
    <property type="molecule type" value="Genomic_DNA"/>
</dbReference>
<keyword evidence="7" id="KW-1185">Reference proteome</keyword>
<dbReference type="InterPro" id="IPR002126">
    <property type="entry name" value="Cadherin-like_dom"/>
</dbReference>
<dbReference type="SMART" id="SM00112">
    <property type="entry name" value="CA"/>
    <property type="match status" value="1"/>
</dbReference>
<evidence type="ECO:0000313" key="6">
    <source>
        <dbReference type="EMBL" id="MBJ6125026.1"/>
    </source>
</evidence>